<protein>
    <submittedName>
        <fullName evidence="1">Conserved mitochondrial protein</fullName>
    </submittedName>
</protein>
<comment type="caution">
    <text evidence="1">The sequence shown here is derived from an EMBL/GenBank/DDBJ whole genome shotgun (WGS) entry which is preliminary data.</text>
</comment>
<sequence>MDDAPESELQQSDNRKVKDNMSKLSPSLKALINAPFARPGQTAAPSHIRSVYQTIARDAAQKNLGAKPWIALSAAATFTMNSPDSLESLYSVASDAGRPDKREAAEIIREIGLKCISFNGIPRTINCLNAFYAGLPKDVTAQLETKPTRTPTAENIGEVTARGQALWDSVYAPFEVKLYEKLAQSHPDLPVHILNSHYAGLLSDPKERGGLATTGRVLTSVVAISCLRAQTGVGPQVLSHVFGLRKAFEDGTFKADKQEDIEGTQWLATDEGSEWILKSVDSITEAIGGSSRSQKNQREACQCNGLSAIYIKSLEDRIAELELALQRQGTDTEPATGTHVSRDAQNGRASTQESHDESSDLTLLSLIVPKPDDLQDRGSPGYQGLLDDIIVPETIKFPPKSTAIQLAGTYFEHSNFFSPVLHEELFQNTINALYRDEQSPHEGTPSQKFQLCMVLAIAIRLLNRTDPAVPTTASDSFFASAIGILTERPQATWKGDLDHLQKLLLVVQYTIFASNLSAAWHFIGLATRLAIDLDLLNEARLGSRREQGQGPHAASLAEINKRRRVFWSTYILETNLCVILSRPRSIPDEAIFTSLPSTSGQESSSPLANHCILFRQLEYEIFHTLNYKPPVNGALFDYQAWKASMKDRLLDWHNSVPPVDATSKLAPRNFFDGALYMTLVTLFSPSRHFPNLSEAELRDLAQYASRSVELYREGFKEGKLRFYWRTTPNLFQSGAALVYCIKNLTLRGAVFDASGLKSRVAVCSTVLWGMAERYPPGASYRDRFDELSASLSDVDVLTNELSSEISVEFLLGQNVLPSMDLDNSATLWATTPPTLDPWIFDQT</sequence>
<organism evidence="1 2">
    <name type="scientific">Colletotrichum truncatum</name>
    <name type="common">Anthracnose fungus</name>
    <name type="synonym">Colletotrichum capsici</name>
    <dbReference type="NCBI Taxonomy" id="5467"/>
    <lineage>
        <taxon>Eukaryota</taxon>
        <taxon>Fungi</taxon>
        <taxon>Dikarya</taxon>
        <taxon>Ascomycota</taxon>
        <taxon>Pezizomycotina</taxon>
        <taxon>Sordariomycetes</taxon>
        <taxon>Hypocreomycetidae</taxon>
        <taxon>Glomerellales</taxon>
        <taxon>Glomerellaceae</taxon>
        <taxon>Colletotrichum</taxon>
        <taxon>Colletotrichum truncatum species complex</taxon>
    </lineage>
</organism>
<name>A0ACC3YP93_COLTU</name>
<dbReference type="Proteomes" id="UP000805649">
    <property type="component" value="Unassembled WGS sequence"/>
</dbReference>
<reference evidence="1 2" key="1">
    <citation type="journal article" date="2020" name="Phytopathology">
        <title>Genome Sequence Resources of Colletotrichum truncatum, C. plurivorum, C. musicola, and C. sojae: Four Species Pathogenic to Soybean (Glycine max).</title>
        <authorList>
            <person name="Rogerio F."/>
            <person name="Boufleur T.R."/>
            <person name="Ciampi-Guillardi M."/>
            <person name="Sukno S.A."/>
            <person name="Thon M.R."/>
            <person name="Massola Junior N.S."/>
            <person name="Baroncelli R."/>
        </authorList>
    </citation>
    <scope>NUCLEOTIDE SEQUENCE [LARGE SCALE GENOMIC DNA]</scope>
    <source>
        <strain evidence="1 2">CMES1059</strain>
    </source>
</reference>
<proteinExistence type="predicted"/>
<dbReference type="EMBL" id="VUJX02000007">
    <property type="protein sequence ID" value="KAL0933719.1"/>
    <property type="molecule type" value="Genomic_DNA"/>
</dbReference>
<evidence type="ECO:0000313" key="1">
    <source>
        <dbReference type="EMBL" id="KAL0933719.1"/>
    </source>
</evidence>
<evidence type="ECO:0000313" key="2">
    <source>
        <dbReference type="Proteomes" id="UP000805649"/>
    </source>
</evidence>
<accession>A0ACC3YP93</accession>
<gene>
    <name evidence="1" type="ORF">CTRU02_210518</name>
</gene>
<keyword evidence="2" id="KW-1185">Reference proteome</keyword>